<organism evidence="3 4">
    <name type="scientific">Lophium mytilinum</name>
    <dbReference type="NCBI Taxonomy" id="390894"/>
    <lineage>
        <taxon>Eukaryota</taxon>
        <taxon>Fungi</taxon>
        <taxon>Dikarya</taxon>
        <taxon>Ascomycota</taxon>
        <taxon>Pezizomycotina</taxon>
        <taxon>Dothideomycetes</taxon>
        <taxon>Pleosporomycetidae</taxon>
        <taxon>Mytilinidiales</taxon>
        <taxon>Mytilinidiaceae</taxon>
        <taxon>Lophium</taxon>
    </lineage>
</organism>
<evidence type="ECO:0000313" key="3">
    <source>
        <dbReference type="EMBL" id="KAF2492113.1"/>
    </source>
</evidence>
<evidence type="ECO:0000256" key="1">
    <source>
        <dbReference type="SAM" id="MobiDB-lite"/>
    </source>
</evidence>
<accession>A0A6A6QKA3</accession>
<keyword evidence="4" id="KW-1185">Reference proteome</keyword>
<dbReference type="GO" id="GO:0005762">
    <property type="term" value="C:mitochondrial large ribosomal subunit"/>
    <property type="evidence" value="ECO:0007669"/>
    <property type="project" value="InterPro"/>
</dbReference>
<dbReference type="GO" id="GO:0003735">
    <property type="term" value="F:structural constituent of ribosome"/>
    <property type="evidence" value="ECO:0007669"/>
    <property type="project" value="InterPro"/>
</dbReference>
<dbReference type="InterPro" id="IPR040030">
    <property type="entry name" value="Ribosomal_mL57"/>
</dbReference>
<protein>
    <recommendedName>
        <fullName evidence="2">RNase III domain-containing protein</fullName>
    </recommendedName>
</protein>
<gene>
    <name evidence="3" type="ORF">BU16DRAFT_529481</name>
</gene>
<feature type="region of interest" description="Disordered" evidence="1">
    <location>
        <begin position="1"/>
        <end position="32"/>
    </location>
</feature>
<dbReference type="InterPro" id="IPR036389">
    <property type="entry name" value="RNase_III_sf"/>
</dbReference>
<evidence type="ECO:0000259" key="2">
    <source>
        <dbReference type="Pfam" id="PF14622"/>
    </source>
</evidence>
<dbReference type="Proteomes" id="UP000799750">
    <property type="component" value="Unassembled WGS sequence"/>
</dbReference>
<feature type="domain" description="RNase III" evidence="2">
    <location>
        <begin position="105"/>
        <end position="255"/>
    </location>
</feature>
<dbReference type="OrthoDB" id="2281895at2759"/>
<dbReference type="Pfam" id="PF14622">
    <property type="entry name" value="Ribonucleas_3_3"/>
    <property type="match status" value="1"/>
</dbReference>
<reference evidence="3" key="1">
    <citation type="journal article" date="2020" name="Stud. Mycol.">
        <title>101 Dothideomycetes genomes: a test case for predicting lifestyles and emergence of pathogens.</title>
        <authorList>
            <person name="Haridas S."/>
            <person name="Albert R."/>
            <person name="Binder M."/>
            <person name="Bloem J."/>
            <person name="Labutti K."/>
            <person name="Salamov A."/>
            <person name="Andreopoulos B."/>
            <person name="Baker S."/>
            <person name="Barry K."/>
            <person name="Bills G."/>
            <person name="Bluhm B."/>
            <person name="Cannon C."/>
            <person name="Castanera R."/>
            <person name="Culley D."/>
            <person name="Daum C."/>
            <person name="Ezra D."/>
            <person name="Gonzalez J."/>
            <person name="Henrissat B."/>
            <person name="Kuo A."/>
            <person name="Liang C."/>
            <person name="Lipzen A."/>
            <person name="Lutzoni F."/>
            <person name="Magnuson J."/>
            <person name="Mondo S."/>
            <person name="Nolan M."/>
            <person name="Ohm R."/>
            <person name="Pangilinan J."/>
            <person name="Park H.-J."/>
            <person name="Ramirez L."/>
            <person name="Alfaro M."/>
            <person name="Sun H."/>
            <person name="Tritt A."/>
            <person name="Yoshinaga Y."/>
            <person name="Zwiers L.-H."/>
            <person name="Turgeon B."/>
            <person name="Goodwin S."/>
            <person name="Spatafora J."/>
            <person name="Crous P."/>
            <person name="Grigoriev I."/>
        </authorList>
    </citation>
    <scope>NUCLEOTIDE SEQUENCE</scope>
    <source>
        <strain evidence="3">CBS 269.34</strain>
    </source>
</reference>
<dbReference type="Gene3D" id="1.10.1520.10">
    <property type="entry name" value="Ribonuclease III domain"/>
    <property type="match status" value="1"/>
</dbReference>
<sequence>MASKRPITTLARLAPSRPHNHSIPPPQTRLQTAPFTTTTTLPLAHHDTAAAPRPRWQQTPARMVAPFRTRPRPEGPEYVVNTDPRRLDNVYVKLLGKDGDKYLSEEVKWLAVTHKSFDHGRRGFNDRLAVLGRRVISLQTSLALLNSAPPGAANDPPTPDAYDRLPVAHPALAGLASLTADAKAEVLSKTRLAQLAERYGLDTVTRWKPKKTDNLHGSGVEVVLTTSLYAIVGAVALEKGGHIAERVVREKILTPLGL</sequence>
<dbReference type="AlphaFoldDB" id="A0A6A6QKA3"/>
<dbReference type="SUPFAM" id="SSF69065">
    <property type="entry name" value="RNase III domain-like"/>
    <property type="match status" value="1"/>
</dbReference>
<name>A0A6A6QKA3_9PEZI</name>
<dbReference type="GO" id="GO:0004525">
    <property type="term" value="F:ribonuclease III activity"/>
    <property type="evidence" value="ECO:0007669"/>
    <property type="project" value="InterPro"/>
</dbReference>
<dbReference type="GO" id="GO:0032543">
    <property type="term" value="P:mitochondrial translation"/>
    <property type="evidence" value="ECO:0007669"/>
    <property type="project" value="InterPro"/>
</dbReference>
<dbReference type="FunFam" id="1.10.1520.10:FF:000018">
    <property type="entry name" value="RNase III domain protein"/>
    <property type="match status" value="1"/>
</dbReference>
<proteinExistence type="predicted"/>
<dbReference type="PANTHER" id="PTHR28160">
    <property type="entry name" value="54S RIBOSOMAL PROTEIN L15, MITOCHONDRIAL"/>
    <property type="match status" value="1"/>
</dbReference>
<dbReference type="EMBL" id="MU004194">
    <property type="protein sequence ID" value="KAF2492113.1"/>
    <property type="molecule type" value="Genomic_DNA"/>
</dbReference>
<evidence type="ECO:0000313" key="4">
    <source>
        <dbReference type="Proteomes" id="UP000799750"/>
    </source>
</evidence>
<dbReference type="GO" id="GO:0006396">
    <property type="term" value="P:RNA processing"/>
    <property type="evidence" value="ECO:0007669"/>
    <property type="project" value="InterPro"/>
</dbReference>
<dbReference type="InterPro" id="IPR000999">
    <property type="entry name" value="RNase_III_dom"/>
</dbReference>
<dbReference type="PANTHER" id="PTHR28160:SF1">
    <property type="entry name" value="LARGE RIBOSOMAL SUBUNIT PROTEIN ML57"/>
    <property type="match status" value="1"/>
</dbReference>